<evidence type="ECO:0000313" key="2">
    <source>
        <dbReference type="EMBL" id="KZW02236.1"/>
    </source>
</evidence>
<organism evidence="2 3">
    <name type="scientific">Exidia glandulosa HHB12029</name>
    <dbReference type="NCBI Taxonomy" id="1314781"/>
    <lineage>
        <taxon>Eukaryota</taxon>
        <taxon>Fungi</taxon>
        <taxon>Dikarya</taxon>
        <taxon>Basidiomycota</taxon>
        <taxon>Agaricomycotina</taxon>
        <taxon>Agaricomycetes</taxon>
        <taxon>Auriculariales</taxon>
        <taxon>Exidiaceae</taxon>
        <taxon>Exidia</taxon>
    </lineage>
</organism>
<dbReference type="AlphaFoldDB" id="A0A165PIT4"/>
<keyword evidence="1" id="KW-0732">Signal</keyword>
<name>A0A165PIT4_EXIGL</name>
<dbReference type="Proteomes" id="UP000077266">
    <property type="component" value="Unassembled WGS sequence"/>
</dbReference>
<protein>
    <recommendedName>
        <fullName evidence="4">Secreted protein</fullName>
    </recommendedName>
</protein>
<evidence type="ECO:0008006" key="4">
    <source>
        <dbReference type="Google" id="ProtNLM"/>
    </source>
</evidence>
<feature type="signal peptide" evidence="1">
    <location>
        <begin position="1"/>
        <end position="25"/>
    </location>
</feature>
<evidence type="ECO:0000313" key="3">
    <source>
        <dbReference type="Proteomes" id="UP000077266"/>
    </source>
</evidence>
<keyword evidence="3" id="KW-1185">Reference proteome</keyword>
<feature type="chain" id="PRO_5007864076" description="Secreted protein" evidence="1">
    <location>
        <begin position="26"/>
        <end position="74"/>
    </location>
</feature>
<sequence>MGKRAPDRLRFLSTVLVWAVFQIASHNLCSMAGMRSRTKASFACRPVQQLCHRSCGLCIRPALCHDNTSEESFG</sequence>
<evidence type="ECO:0000256" key="1">
    <source>
        <dbReference type="SAM" id="SignalP"/>
    </source>
</evidence>
<dbReference type="InParanoid" id="A0A165PIT4"/>
<accession>A0A165PIT4</accession>
<gene>
    <name evidence="2" type="ORF">EXIGLDRAFT_735713</name>
</gene>
<dbReference type="EMBL" id="KV425889">
    <property type="protein sequence ID" value="KZW02236.1"/>
    <property type="molecule type" value="Genomic_DNA"/>
</dbReference>
<proteinExistence type="predicted"/>
<reference evidence="2 3" key="1">
    <citation type="journal article" date="2016" name="Mol. Biol. Evol.">
        <title>Comparative Genomics of Early-Diverging Mushroom-Forming Fungi Provides Insights into the Origins of Lignocellulose Decay Capabilities.</title>
        <authorList>
            <person name="Nagy L.G."/>
            <person name="Riley R."/>
            <person name="Tritt A."/>
            <person name="Adam C."/>
            <person name="Daum C."/>
            <person name="Floudas D."/>
            <person name="Sun H."/>
            <person name="Yadav J.S."/>
            <person name="Pangilinan J."/>
            <person name="Larsson K.H."/>
            <person name="Matsuura K."/>
            <person name="Barry K."/>
            <person name="Labutti K."/>
            <person name="Kuo R."/>
            <person name="Ohm R.A."/>
            <person name="Bhattacharya S.S."/>
            <person name="Shirouzu T."/>
            <person name="Yoshinaga Y."/>
            <person name="Martin F.M."/>
            <person name="Grigoriev I.V."/>
            <person name="Hibbett D.S."/>
        </authorList>
    </citation>
    <scope>NUCLEOTIDE SEQUENCE [LARGE SCALE GENOMIC DNA]</scope>
    <source>
        <strain evidence="2 3">HHB12029</strain>
    </source>
</reference>